<dbReference type="Pfam" id="PF00651">
    <property type="entry name" value="BTB"/>
    <property type="match status" value="1"/>
</dbReference>
<evidence type="ECO:0000259" key="1">
    <source>
        <dbReference type="PROSITE" id="PS50097"/>
    </source>
</evidence>
<dbReference type="CDD" id="cd18186">
    <property type="entry name" value="BTB_POZ_ZBTB_KLHL-like"/>
    <property type="match status" value="1"/>
</dbReference>
<organism evidence="2 3">
    <name type="scientific">Plectosphaerella cucumerina</name>
    <dbReference type="NCBI Taxonomy" id="40658"/>
    <lineage>
        <taxon>Eukaryota</taxon>
        <taxon>Fungi</taxon>
        <taxon>Dikarya</taxon>
        <taxon>Ascomycota</taxon>
        <taxon>Pezizomycotina</taxon>
        <taxon>Sordariomycetes</taxon>
        <taxon>Hypocreomycetidae</taxon>
        <taxon>Glomerellales</taxon>
        <taxon>Plectosphaerellaceae</taxon>
        <taxon>Plectosphaerella</taxon>
    </lineage>
</organism>
<sequence>MAAPNEVMQSLKWLYETGRYSDLTIKCRTTTFKVHKAVLCPRSRFFKYMCENEKLNELDLTSRFHPVAVRVLVFYMYHTSYPYISPDGDVSEEYKFTLGSRLTHHYRTLHIASFCEIVGLEKLALKEFEKQIEFDWDDLEFIEVTGMVYNSVLTRKQPVREILVRMMMDHKDLLEKEEINALVVAHDHDLLHELLLELQKRNPWAPLVICRFK</sequence>
<dbReference type="Proteomes" id="UP000813385">
    <property type="component" value="Unassembled WGS sequence"/>
</dbReference>
<gene>
    <name evidence="2" type="ORF">B0T11DRAFT_328514</name>
</gene>
<dbReference type="SMART" id="SM00225">
    <property type="entry name" value="BTB"/>
    <property type="match status" value="1"/>
</dbReference>
<proteinExistence type="predicted"/>
<comment type="caution">
    <text evidence="2">The sequence shown here is derived from an EMBL/GenBank/DDBJ whole genome shotgun (WGS) entry which is preliminary data.</text>
</comment>
<dbReference type="Gene3D" id="3.30.710.10">
    <property type="entry name" value="Potassium Channel Kv1.1, Chain A"/>
    <property type="match status" value="1"/>
</dbReference>
<dbReference type="SUPFAM" id="SSF54695">
    <property type="entry name" value="POZ domain"/>
    <property type="match status" value="1"/>
</dbReference>
<dbReference type="PANTHER" id="PTHR47843:SF5">
    <property type="entry name" value="BTB_POZ DOMAIN PROTEIN"/>
    <property type="match status" value="1"/>
</dbReference>
<feature type="domain" description="BTB" evidence="1">
    <location>
        <begin position="21"/>
        <end position="77"/>
    </location>
</feature>
<protein>
    <recommendedName>
        <fullName evidence="1">BTB domain-containing protein</fullName>
    </recommendedName>
</protein>
<dbReference type="InterPro" id="IPR000210">
    <property type="entry name" value="BTB/POZ_dom"/>
</dbReference>
<dbReference type="InterPro" id="IPR011333">
    <property type="entry name" value="SKP1/BTB/POZ_sf"/>
</dbReference>
<evidence type="ECO:0000313" key="3">
    <source>
        <dbReference type="Proteomes" id="UP000813385"/>
    </source>
</evidence>
<dbReference type="OrthoDB" id="6359816at2759"/>
<accession>A0A8K0X392</accession>
<keyword evidence="3" id="KW-1185">Reference proteome</keyword>
<dbReference type="PROSITE" id="PS50097">
    <property type="entry name" value="BTB"/>
    <property type="match status" value="1"/>
</dbReference>
<dbReference type="AlphaFoldDB" id="A0A8K0X392"/>
<evidence type="ECO:0000313" key="2">
    <source>
        <dbReference type="EMBL" id="KAH7362442.1"/>
    </source>
</evidence>
<dbReference type="EMBL" id="JAGPXD010000003">
    <property type="protein sequence ID" value="KAH7362442.1"/>
    <property type="molecule type" value="Genomic_DNA"/>
</dbReference>
<reference evidence="2" key="1">
    <citation type="journal article" date="2021" name="Nat. Commun.">
        <title>Genetic determinants of endophytism in the Arabidopsis root mycobiome.</title>
        <authorList>
            <person name="Mesny F."/>
            <person name="Miyauchi S."/>
            <person name="Thiergart T."/>
            <person name="Pickel B."/>
            <person name="Atanasova L."/>
            <person name="Karlsson M."/>
            <person name="Huettel B."/>
            <person name="Barry K.W."/>
            <person name="Haridas S."/>
            <person name="Chen C."/>
            <person name="Bauer D."/>
            <person name="Andreopoulos W."/>
            <person name="Pangilinan J."/>
            <person name="LaButti K."/>
            <person name="Riley R."/>
            <person name="Lipzen A."/>
            <person name="Clum A."/>
            <person name="Drula E."/>
            <person name="Henrissat B."/>
            <person name="Kohler A."/>
            <person name="Grigoriev I.V."/>
            <person name="Martin F.M."/>
            <person name="Hacquard S."/>
        </authorList>
    </citation>
    <scope>NUCLEOTIDE SEQUENCE</scope>
    <source>
        <strain evidence="2">MPI-CAGE-AT-0016</strain>
    </source>
</reference>
<name>A0A8K0X392_9PEZI</name>
<dbReference type="PANTHER" id="PTHR47843">
    <property type="entry name" value="BTB DOMAIN-CONTAINING PROTEIN-RELATED"/>
    <property type="match status" value="1"/>
</dbReference>